<evidence type="ECO:0000256" key="1">
    <source>
        <dbReference type="SAM" id="MobiDB-lite"/>
    </source>
</evidence>
<name>A0A2G1XE44_STRCJ</name>
<dbReference type="AlphaFoldDB" id="A0A2G1XE44"/>
<evidence type="ECO:0000313" key="3">
    <source>
        <dbReference type="EMBL" id="PHQ49482.1"/>
    </source>
</evidence>
<gene>
    <name evidence="3" type="ORF">BLA24_25945</name>
</gene>
<dbReference type="EMBL" id="NHZO01000154">
    <property type="protein sequence ID" value="PHQ49482.1"/>
    <property type="molecule type" value="Genomic_DNA"/>
</dbReference>
<dbReference type="InterPro" id="IPR036365">
    <property type="entry name" value="PGBD-like_sf"/>
</dbReference>
<feature type="region of interest" description="Disordered" evidence="1">
    <location>
        <begin position="222"/>
        <end position="255"/>
    </location>
</feature>
<dbReference type="SUPFAM" id="SSF47090">
    <property type="entry name" value="PGBD-like"/>
    <property type="match status" value="1"/>
</dbReference>
<reference evidence="3 4" key="1">
    <citation type="journal article" date="2017" name="Biochemistry">
        <title>Identification of the Biosynthetic Pathway for the Antibiotic Bicyclomycin.</title>
        <authorList>
            <person name="Patteson J."/>
            <person name="Cai W."/>
            <person name="Johnson R.A."/>
            <person name="Santa Maria K."/>
            <person name="Li B."/>
        </authorList>
    </citation>
    <scope>NUCLEOTIDE SEQUENCE [LARGE SCALE GENOMIC DNA]</scope>
    <source>
        <strain evidence="3 4">ATCC 21532</strain>
    </source>
</reference>
<accession>A0A2G1XE44</accession>
<dbReference type="InterPro" id="IPR036366">
    <property type="entry name" value="PGBDSf"/>
</dbReference>
<evidence type="ECO:0000259" key="2">
    <source>
        <dbReference type="Pfam" id="PF05257"/>
    </source>
</evidence>
<feature type="domain" description="Peptidase C51" evidence="2">
    <location>
        <begin position="43"/>
        <end position="121"/>
    </location>
</feature>
<dbReference type="RefSeq" id="WP_099201424.1">
    <property type="nucleotide sequence ID" value="NZ_NHZO01000154.1"/>
</dbReference>
<organism evidence="3 4">
    <name type="scientific">Streptomyces cinnamoneus</name>
    <name type="common">Streptoverticillium cinnamoneum</name>
    <dbReference type="NCBI Taxonomy" id="53446"/>
    <lineage>
        <taxon>Bacteria</taxon>
        <taxon>Bacillati</taxon>
        <taxon>Actinomycetota</taxon>
        <taxon>Actinomycetes</taxon>
        <taxon>Kitasatosporales</taxon>
        <taxon>Streptomycetaceae</taxon>
        <taxon>Streptomyces</taxon>
        <taxon>Streptomyces cinnamoneus group</taxon>
    </lineage>
</organism>
<dbReference type="InterPro" id="IPR047763">
    <property type="entry name" value="PG_bind_dom_phiBT1-type"/>
</dbReference>
<keyword evidence="4" id="KW-1185">Reference proteome</keyword>
<dbReference type="Pfam" id="PF05257">
    <property type="entry name" value="CHAP"/>
    <property type="match status" value="1"/>
</dbReference>
<comment type="caution">
    <text evidence="3">The sequence shown here is derived from an EMBL/GenBank/DDBJ whole genome shotgun (WGS) entry which is preliminary data.</text>
</comment>
<dbReference type="InterPro" id="IPR007921">
    <property type="entry name" value="CHAP_dom"/>
</dbReference>
<dbReference type="NCBIfam" id="NF038080">
    <property type="entry name" value="PG_bind_siph"/>
    <property type="match status" value="1"/>
</dbReference>
<protein>
    <recommendedName>
        <fullName evidence="2">Peptidase C51 domain-containing protein</fullName>
    </recommendedName>
</protein>
<sequence>MGNAQTIINIAKAEVGYHEGRSNGHWTNWQKYSPAVPGLEWSQNQAWCAVFASWVAMKAGLASLYPRTASCATGVEWFKSRNRWSAYPAVGAQVFYGSGGGTHTGIVYAYDSTYIYTVEGNTNADGSAEGDGVYLKKRERRSSYVYGYGYPAFAEGIDSADPAWKSSKDRGDSTPFPGRQAFRLGQSHPAVTTLGKRLVAHGLGRFYSEGPGPRFTEADRKATEAFQRAQGWSGSEADGYPGPSTWTRLMAPAGR</sequence>
<evidence type="ECO:0000313" key="4">
    <source>
        <dbReference type="Proteomes" id="UP000222531"/>
    </source>
</evidence>
<dbReference type="Gene3D" id="1.10.101.10">
    <property type="entry name" value="PGBD-like superfamily/PGBD"/>
    <property type="match status" value="1"/>
</dbReference>
<proteinExistence type="predicted"/>
<dbReference type="OrthoDB" id="3476732at2"/>
<dbReference type="Proteomes" id="UP000222531">
    <property type="component" value="Unassembled WGS sequence"/>
</dbReference>